<keyword evidence="3" id="KW-0808">Transferase</keyword>
<accession>A0A173RGF0</accession>
<reference evidence="3 4" key="1">
    <citation type="submission" date="2015-09" db="EMBL/GenBank/DDBJ databases">
        <authorList>
            <consortium name="Pathogen Informatics"/>
        </authorList>
    </citation>
    <scope>NUCLEOTIDE SEQUENCE [LARGE SCALE GENOMIC DNA]</scope>
    <source>
        <strain evidence="3 4">2789STDY5608868</strain>
    </source>
</reference>
<dbReference type="CDD" id="cd03808">
    <property type="entry name" value="GT4_CapM-like"/>
    <property type="match status" value="1"/>
</dbReference>
<evidence type="ECO:0000259" key="2">
    <source>
        <dbReference type="Pfam" id="PF13477"/>
    </source>
</evidence>
<dbReference type="GO" id="GO:0004373">
    <property type="term" value="F:alpha-1,4-glucan glucosyltransferase (UDP-glucose donor) activity"/>
    <property type="evidence" value="ECO:0007669"/>
    <property type="project" value="UniProtKB-EC"/>
</dbReference>
<evidence type="ECO:0000259" key="1">
    <source>
        <dbReference type="Pfam" id="PF00534"/>
    </source>
</evidence>
<protein>
    <submittedName>
        <fullName evidence="3">Glycogen synthase</fullName>
        <ecNumber evidence="3">2.4.1.11</ecNumber>
    </submittedName>
</protein>
<proteinExistence type="predicted"/>
<evidence type="ECO:0000313" key="3">
    <source>
        <dbReference type="EMBL" id="CUM76709.1"/>
    </source>
</evidence>
<sequence length="364" mass="42017">MKNKKILILANLDVGLYKFRKALIKKLIDQGNEVYISLPKGMLVQNLKEMGCHFIETPVDRRGIDPATDFKLMMRYFNILGKIKPDLVITYTIKPNIYGGIAARFKRIPYAVNITGLGTAFQNENMIKKLVVFLYKLSCKKAKTIFFENEGNKQVFIENNIIKESRTCTLPGAGIDLDEYKMTPYPEESRNIRFLFIGRVMKEKGVEELFKVAKNIKKIYPEVSFDIVGPMEDDYKERIQSLVRNGIIYYYGYQEDVKPFIKKCDCFVLPSYHEGMANTLLECGAMGRPLITSRIHGCMEAVRDGENGYLVDVKDVKGLEEKMMEFIELSYEEKKQMGEKSREVIEERFDKEKVVEMTLEGLGR</sequence>
<dbReference type="SUPFAM" id="SSF53756">
    <property type="entry name" value="UDP-Glycosyltransferase/glycogen phosphorylase"/>
    <property type="match status" value="1"/>
</dbReference>
<evidence type="ECO:0000313" key="4">
    <source>
        <dbReference type="Proteomes" id="UP000095598"/>
    </source>
</evidence>
<dbReference type="RefSeq" id="WP_055257809.1">
    <property type="nucleotide sequence ID" value="NZ_CYXT01000002.1"/>
</dbReference>
<dbReference type="Pfam" id="PF00534">
    <property type="entry name" value="Glycos_transf_1"/>
    <property type="match status" value="1"/>
</dbReference>
<gene>
    <name evidence="3" type="ORF">ERS852425_00483</name>
</gene>
<organism evidence="3 4">
    <name type="scientific">Anaerostipes hadrus</name>
    <dbReference type="NCBI Taxonomy" id="649756"/>
    <lineage>
        <taxon>Bacteria</taxon>
        <taxon>Bacillati</taxon>
        <taxon>Bacillota</taxon>
        <taxon>Clostridia</taxon>
        <taxon>Lachnospirales</taxon>
        <taxon>Lachnospiraceae</taxon>
        <taxon>Anaerostipes</taxon>
    </lineage>
</organism>
<dbReference type="Proteomes" id="UP000095598">
    <property type="component" value="Unassembled WGS sequence"/>
</dbReference>
<dbReference type="Pfam" id="PF13477">
    <property type="entry name" value="Glyco_trans_4_2"/>
    <property type="match status" value="1"/>
</dbReference>
<dbReference type="PANTHER" id="PTHR12526">
    <property type="entry name" value="GLYCOSYLTRANSFERASE"/>
    <property type="match status" value="1"/>
</dbReference>
<dbReference type="InterPro" id="IPR028098">
    <property type="entry name" value="Glyco_trans_4-like_N"/>
</dbReference>
<keyword evidence="3" id="KW-0328">Glycosyltransferase</keyword>
<feature type="domain" description="Glycosyltransferase subfamily 4-like N-terminal" evidence="2">
    <location>
        <begin position="5"/>
        <end position="149"/>
    </location>
</feature>
<dbReference type="EC" id="2.4.1.11" evidence="3"/>
<dbReference type="AlphaFoldDB" id="A0A173RGF0"/>
<name>A0A173RGF0_ANAHA</name>
<dbReference type="Gene3D" id="3.40.50.2000">
    <property type="entry name" value="Glycogen Phosphorylase B"/>
    <property type="match status" value="2"/>
</dbReference>
<dbReference type="InterPro" id="IPR001296">
    <property type="entry name" value="Glyco_trans_1"/>
</dbReference>
<dbReference type="EMBL" id="CYXT01000002">
    <property type="protein sequence ID" value="CUM76709.1"/>
    <property type="molecule type" value="Genomic_DNA"/>
</dbReference>
<feature type="domain" description="Glycosyl transferase family 1" evidence="1">
    <location>
        <begin position="189"/>
        <end position="343"/>
    </location>
</feature>